<dbReference type="AlphaFoldDB" id="A0A7I8J1G1"/>
<dbReference type="GO" id="GO:0006887">
    <property type="term" value="P:exocytosis"/>
    <property type="evidence" value="ECO:0007669"/>
    <property type="project" value="UniProtKB-KW"/>
</dbReference>
<evidence type="ECO:0000256" key="3">
    <source>
        <dbReference type="RuleBase" id="RU365026"/>
    </source>
</evidence>
<proteinExistence type="inferred from homology"/>
<dbReference type="GO" id="GO:0000145">
    <property type="term" value="C:exocyst"/>
    <property type="evidence" value="ECO:0007669"/>
    <property type="project" value="InterPro"/>
</dbReference>
<dbReference type="GO" id="GO:0005546">
    <property type="term" value="F:phosphatidylinositol-4,5-bisphosphate binding"/>
    <property type="evidence" value="ECO:0007669"/>
    <property type="project" value="InterPro"/>
</dbReference>
<dbReference type="Pfam" id="PF03081">
    <property type="entry name" value="Exo70_C"/>
    <property type="match status" value="1"/>
</dbReference>
<dbReference type="InterPro" id="IPR004140">
    <property type="entry name" value="Exo70"/>
</dbReference>
<comment type="similarity">
    <text evidence="1 3">Belongs to the EXO70 family.</text>
</comment>
<dbReference type="Proteomes" id="UP001189122">
    <property type="component" value="Unassembled WGS sequence"/>
</dbReference>
<protein>
    <recommendedName>
        <fullName evidence="3">Exocyst subunit Exo70 family protein</fullName>
    </recommendedName>
</protein>
<evidence type="ECO:0000256" key="1">
    <source>
        <dbReference type="ARBA" id="ARBA00006756"/>
    </source>
</evidence>
<accession>A0A7I8J1G1</accession>
<evidence type="ECO:0000313" key="6">
    <source>
        <dbReference type="Proteomes" id="UP001189122"/>
    </source>
</evidence>
<dbReference type="PANTHER" id="PTHR12542">
    <property type="entry name" value="EXOCYST COMPLEX PROTEIN EXO70"/>
    <property type="match status" value="1"/>
</dbReference>
<feature type="domain" description="Exocyst complex subunit Exo70 C-terminal" evidence="4">
    <location>
        <begin position="216"/>
        <end position="479"/>
    </location>
</feature>
<dbReference type="InterPro" id="IPR016159">
    <property type="entry name" value="Cullin_repeat-like_dom_sf"/>
</dbReference>
<organism evidence="5">
    <name type="scientific">Spirodela intermedia</name>
    <name type="common">Intermediate duckweed</name>
    <dbReference type="NCBI Taxonomy" id="51605"/>
    <lineage>
        <taxon>Eukaryota</taxon>
        <taxon>Viridiplantae</taxon>
        <taxon>Streptophyta</taxon>
        <taxon>Embryophyta</taxon>
        <taxon>Tracheophyta</taxon>
        <taxon>Spermatophyta</taxon>
        <taxon>Magnoliopsida</taxon>
        <taxon>Liliopsida</taxon>
        <taxon>Araceae</taxon>
        <taxon>Lemnoideae</taxon>
        <taxon>Spirodela</taxon>
    </lineage>
</organism>
<keyword evidence="3" id="KW-0268">Exocytosis</keyword>
<evidence type="ECO:0000256" key="2">
    <source>
        <dbReference type="ARBA" id="ARBA00022448"/>
    </source>
</evidence>
<dbReference type="InterPro" id="IPR046364">
    <property type="entry name" value="Exo70_C"/>
</dbReference>
<dbReference type="GO" id="GO:0015031">
    <property type="term" value="P:protein transport"/>
    <property type="evidence" value="ECO:0007669"/>
    <property type="project" value="UniProtKB-KW"/>
</dbReference>
<reference evidence="5 6" key="1">
    <citation type="submission" date="2019-12" db="EMBL/GenBank/DDBJ databases">
        <authorList>
            <person name="Scholz U."/>
            <person name="Mascher M."/>
            <person name="Fiebig A."/>
        </authorList>
    </citation>
    <scope>NUCLEOTIDE SEQUENCE</scope>
</reference>
<evidence type="ECO:0000313" key="5">
    <source>
        <dbReference type="EMBL" id="CAA2624617.1"/>
    </source>
</evidence>
<sequence length="497" mass="55497">MTTQEEVEERVLATAQQIVKNLGTSSDMKEDMIFILSNFDNRFSNITDLFSSSGGDRLEVGCSSTLGSGRDFIPWEDLPDVAAEYLAAVDDVIAITEEAEGNQGVGQPLIPLIGPTDPPLWINQRMSLSFASDGGETIEDLVTSEEELDASLEDRSTGGSLSNLLDIDVVRPEAIPHLKSIADRMIRSRYERECCQAYMPCNLGVERMSIEEVQKMEWKDEADITLKRLGDAAKGTLAEFENAVQRETSQKQLQFGGIHPLTRYVMNYVKLLVDYSGTLNGLMNQDGDAGEDPAVEHHDDNSHGGTCPHLGCHVLSTVSYLESNIAEKSKLYEDSGLQYVFLMNNILYMVQKVKDSDLGSLLGDEWIQSYLRASWTKVLNCLKDEGIGFNSSSGSASKVALKERFKNFNFAFEEVCRNQMTWKVPDSQLREELRISISEMVIPAYRSFMGRFGGFLEGGRHAAKYMKYTPEDLERYLLDLFEGLSGPSNHSRRKLSS</sequence>
<dbReference type="EMBL" id="LR743595">
    <property type="protein sequence ID" value="CAA2624617.1"/>
    <property type="molecule type" value="Genomic_DNA"/>
</dbReference>
<gene>
    <name evidence="5" type="ORF">SI7747_08010445</name>
</gene>
<dbReference type="PANTHER" id="PTHR12542:SF142">
    <property type="entry name" value="EXOCYST SUBUNIT EXO70 FAMILY PROTEIN"/>
    <property type="match status" value="1"/>
</dbReference>
<comment type="function">
    <text evidence="3">Component of the exocyst complex.</text>
</comment>
<evidence type="ECO:0000259" key="4">
    <source>
        <dbReference type="Pfam" id="PF03081"/>
    </source>
</evidence>
<dbReference type="SUPFAM" id="SSF74788">
    <property type="entry name" value="Cullin repeat-like"/>
    <property type="match status" value="1"/>
</dbReference>
<keyword evidence="2 3" id="KW-0813">Transport</keyword>
<keyword evidence="6" id="KW-1185">Reference proteome</keyword>
<dbReference type="EMBL" id="CACRZD030000008">
    <property type="protein sequence ID" value="CAA6664056.1"/>
    <property type="molecule type" value="Genomic_DNA"/>
</dbReference>
<dbReference type="Gene3D" id="1.20.1280.170">
    <property type="entry name" value="Exocyst complex component Exo70"/>
    <property type="match status" value="2"/>
</dbReference>
<name>A0A7I8J1G1_SPIIN</name>
<keyword evidence="3" id="KW-0653">Protein transport</keyword>